<dbReference type="Proteomes" id="UP000249061">
    <property type="component" value="Unassembled WGS sequence"/>
</dbReference>
<dbReference type="Gene3D" id="3.40.50.1820">
    <property type="entry name" value="alpha/beta hydrolase"/>
    <property type="match status" value="1"/>
</dbReference>
<comment type="caution">
    <text evidence="1">The sequence shown here is derived from an EMBL/GenBank/DDBJ whole genome shotgun (WGS) entry which is preliminary data.</text>
</comment>
<accession>A0A2W5TJP7</accession>
<dbReference type="SUPFAM" id="SSF53474">
    <property type="entry name" value="alpha/beta-Hydrolases"/>
    <property type="match status" value="1"/>
</dbReference>
<dbReference type="AlphaFoldDB" id="A0A2W5TJP7"/>
<reference evidence="1 2" key="1">
    <citation type="submission" date="2017-08" db="EMBL/GenBank/DDBJ databases">
        <title>Infants hospitalized years apart are colonized by the same room-sourced microbial strains.</title>
        <authorList>
            <person name="Brooks B."/>
            <person name="Olm M.R."/>
            <person name="Firek B.A."/>
            <person name="Baker R."/>
            <person name="Thomas B.C."/>
            <person name="Morowitz M.J."/>
            <person name="Banfield J.F."/>
        </authorList>
    </citation>
    <scope>NUCLEOTIDE SEQUENCE [LARGE SCALE GENOMIC DNA]</scope>
    <source>
        <strain evidence="1">S2_003_000_R2_14</strain>
    </source>
</reference>
<dbReference type="EMBL" id="QFQP01000006">
    <property type="protein sequence ID" value="PZR15002.1"/>
    <property type="molecule type" value="Genomic_DNA"/>
</dbReference>
<protein>
    <recommendedName>
        <fullName evidence="3">Alpha/beta hydrolase</fullName>
    </recommendedName>
</protein>
<proteinExistence type="predicted"/>
<evidence type="ECO:0008006" key="3">
    <source>
        <dbReference type="Google" id="ProtNLM"/>
    </source>
</evidence>
<sequence>MLSLLVMLLAGVDGGTEPSTPARLLVERTTSTEYVNELLDDGRYVRFGTEDNGPVHVWSPRTLKRDGAVVIYVHGFFTDVDAAMREHRLTAQFRDSGRNAVFIVPEARSWRTDPILWPELPKLLTNVEQRTKTRLPSGPIVLVGHSGAYRTLAGWLTEPRVKQVLLVDGLYGNEKDFEAWLDAGEGRQLVLVGYDTKQRGEWLSKKRPSVTVDTLPWLYDELPATVRKASLVHVHSERLDHMGLVTDGRLLPWLLHAFR</sequence>
<dbReference type="InterPro" id="IPR029058">
    <property type="entry name" value="AB_hydrolase_fold"/>
</dbReference>
<evidence type="ECO:0000313" key="2">
    <source>
        <dbReference type="Proteomes" id="UP000249061"/>
    </source>
</evidence>
<evidence type="ECO:0000313" key="1">
    <source>
        <dbReference type="EMBL" id="PZR15002.1"/>
    </source>
</evidence>
<organism evidence="1 2">
    <name type="scientific">Archangium gephyra</name>
    <dbReference type="NCBI Taxonomy" id="48"/>
    <lineage>
        <taxon>Bacteria</taxon>
        <taxon>Pseudomonadati</taxon>
        <taxon>Myxococcota</taxon>
        <taxon>Myxococcia</taxon>
        <taxon>Myxococcales</taxon>
        <taxon>Cystobacterineae</taxon>
        <taxon>Archangiaceae</taxon>
        <taxon>Archangium</taxon>
    </lineage>
</organism>
<gene>
    <name evidence="1" type="ORF">DI536_09500</name>
</gene>
<name>A0A2W5TJP7_9BACT</name>